<organism evidence="1 2">
    <name type="scientific">Candidatus Accumulibacter appositus</name>
    <dbReference type="NCBI Taxonomy" id="1454003"/>
    <lineage>
        <taxon>Bacteria</taxon>
        <taxon>Pseudomonadati</taxon>
        <taxon>Pseudomonadota</taxon>
        <taxon>Betaproteobacteria</taxon>
        <taxon>Candidatus Accumulibacter</taxon>
    </lineage>
</organism>
<comment type="caution">
    <text evidence="1">The sequence shown here is derived from an EMBL/GenBank/DDBJ whole genome shotgun (WGS) entry which is preliminary data.</text>
</comment>
<reference evidence="1 2" key="1">
    <citation type="submission" date="2014-02" db="EMBL/GenBank/DDBJ databases">
        <title>Expanding our view of genomic diversity in Candidatus Accumulibacter clades.</title>
        <authorList>
            <person name="Skennerton C.T."/>
            <person name="Barr J.J."/>
            <person name="Slater F.R."/>
            <person name="Bond P.L."/>
            <person name="Tyson G.W."/>
        </authorList>
    </citation>
    <scope>NUCLEOTIDE SEQUENCE [LARGE SCALE GENOMIC DNA]</scope>
    <source>
        <strain evidence="2">BA-92</strain>
    </source>
</reference>
<evidence type="ECO:0008006" key="3">
    <source>
        <dbReference type="Google" id="ProtNLM"/>
    </source>
</evidence>
<evidence type="ECO:0000313" key="1">
    <source>
        <dbReference type="EMBL" id="EXI77018.1"/>
    </source>
</evidence>
<protein>
    <recommendedName>
        <fullName evidence="3">Glutamate-ammonia-ligase adenylyltransferase</fullName>
    </recommendedName>
</protein>
<name>A0A011N3D5_9PROT</name>
<dbReference type="PATRIC" id="fig|1454003.3.peg.4153"/>
<accession>A0A011N3D5</accession>
<dbReference type="EMBL" id="JEMX01000133">
    <property type="protein sequence ID" value="EXI77018.1"/>
    <property type="molecule type" value="Genomic_DNA"/>
</dbReference>
<dbReference type="Proteomes" id="UP000021816">
    <property type="component" value="Unassembled WGS sequence"/>
</dbReference>
<proteinExistence type="predicted"/>
<sequence length="139" mass="15689">MKKRYWMIIILLLLIGLDWVIRAPDSRSRQLTAAIAAQGSAKLKSYPYQFRVLKVTGETVFISTPRNVQVPAFKALAVLYPEIDTKNANDPAFIAAQTLLGEVQAEARAIVLAQPGIKDARWELDREWLAAHYIEVPER</sequence>
<evidence type="ECO:0000313" key="2">
    <source>
        <dbReference type="Proteomes" id="UP000021816"/>
    </source>
</evidence>
<dbReference type="AlphaFoldDB" id="A0A011N3D5"/>
<dbReference type="STRING" id="1454003.AW10_04086"/>
<gene>
    <name evidence="1" type="ORF">AW10_04086</name>
</gene>